<dbReference type="STRING" id="1798228.SAMN05216574_12320"/>
<keyword evidence="10" id="KW-1185">Reference proteome</keyword>
<evidence type="ECO:0000256" key="3">
    <source>
        <dbReference type="ARBA" id="ARBA00022448"/>
    </source>
</evidence>
<dbReference type="InterPro" id="IPR051472">
    <property type="entry name" value="T3SS_Stator/FliH"/>
</dbReference>
<gene>
    <name evidence="9" type="ORF">SAMN05216574_12320</name>
</gene>
<comment type="similarity">
    <text evidence="2">Belongs to the FliH family.</text>
</comment>
<dbReference type="RefSeq" id="WP_092202924.1">
    <property type="nucleotide sequence ID" value="NZ_FOND01000023.1"/>
</dbReference>
<dbReference type="OrthoDB" id="3691162at2"/>
<evidence type="ECO:0000256" key="5">
    <source>
        <dbReference type="ARBA" id="ARBA00022927"/>
    </source>
</evidence>
<evidence type="ECO:0000259" key="8">
    <source>
        <dbReference type="Pfam" id="PF02108"/>
    </source>
</evidence>
<comment type="function">
    <text evidence="1">Needed for flagellar regrowth and assembly.</text>
</comment>
<feature type="region of interest" description="Disordered" evidence="7">
    <location>
        <begin position="1"/>
        <end position="45"/>
    </location>
</feature>
<sequence>MTLREGVLLRGDGASRATPYRDAPREPHHQSTPVQRPEQTVERRSTIRRAADLPVVDGGGTTFRLGDVYAEELARLRQHAHAEGFTAGHAEGMTAAAQVVAEAERAAAERLADVQARWERRMASAAAALTAAATRFEEASVPTADEIRETVLGTVLTLVEDLLGRELALADSPVLDAVRRALALCPTDAPVVVRLHPDDLGEIPDEAMAELPAGVRVVADPAIERAGAVAETGPRRIDAQLGAALERVQAVLSA</sequence>
<keyword evidence="6" id="KW-1006">Bacterial flagellum protein export</keyword>
<dbReference type="Proteomes" id="UP000198589">
    <property type="component" value="Unassembled WGS sequence"/>
</dbReference>
<evidence type="ECO:0000313" key="10">
    <source>
        <dbReference type="Proteomes" id="UP000198589"/>
    </source>
</evidence>
<protein>
    <submittedName>
        <fullName evidence="9">Flagellar assembly protein FliH</fullName>
    </submittedName>
</protein>
<dbReference type="EMBL" id="FOND01000023">
    <property type="protein sequence ID" value="SFF69538.1"/>
    <property type="molecule type" value="Genomic_DNA"/>
</dbReference>
<dbReference type="GO" id="GO:0015031">
    <property type="term" value="P:protein transport"/>
    <property type="evidence" value="ECO:0007669"/>
    <property type="project" value="UniProtKB-KW"/>
</dbReference>
<keyword evidence="9" id="KW-0966">Cell projection</keyword>
<dbReference type="AlphaFoldDB" id="A0A1I2KT62"/>
<keyword evidence="5" id="KW-0653">Protein transport</keyword>
<keyword evidence="4" id="KW-1005">Bacterial flagellum biogenesis</keyword>
<evidence type="ECO:0000256" key="1">
    <source>
        <dbReference type="ARBA" id="ARBA00003041"/>
    </source>
</evidence>
<keyword evidence="3" id="KW-0813">Transport</keyword>
<accession>A0A1I2KT62</accession>
<evidence type="ECO:0000256" key="7">
    <source>
        <dbReference type="SAM" id="MobiDB-lite"/>
    </source>
</evidence>
<evidence type="ECO:0000256" key="2">
    <source>
        <dbReference type="ARBA" id="ARBA00006602"/>
    </source>
</evidence>
<dbReference type="GO" id="GO:0044781">
    <property type="term" value="P:bacterial-type flagellum organization"/>
    <property type="evidence" value="ECO:0007669"/>
    <property type="project" value="UniProtKB-KW"/>
</dbReference>
<dbReference type="GO" id="GO:0005829">
    <property type="term" value="C:cytosol"/>
    <property type="evidence" value="ECO:0007669"/>
    <property type="project" value="TreeGrafter"/>
</dbReference>
<reference evidence="10" key="1">
    <citation type="submission" date="2016-10" db="EMBL/GenBank/DDBJ databases">
        <authorList>
            <person name="Varghese N."/>
            <person name="Submissions S."/>
        </authorList>
    </citation>
    <scope>NUCLEOTIDE SEQUENCE [LARGE SCALE GENOMIC DNA]</scope>
    <source>
        <strain evidence="10">DSM 46838</strain>
    </source>
</reference>
<proteinExistence type="inferred from homology"/>
<keyword evidence="9" id="KW-0969">Cilium</keyword>
<feature type="domain" description="Flagellar assembly protein FliH/Type III secretion system HrpE" evidence="8">
    <location>
        <begin position="125"/>
        <end position="246"/>
    </location>
</feature>
<dbReference type="InterPro" id="IPR018035">
    <property type="entry name" value="Flagellar_FliH/T3SS_HrpE"/>
</dbReference>
<dbReference type="PANTHER" id="PTHR34982:SF1">
    <property type="entry name" value="FLAGELLAR ASSEMBLY PROTEIN FLIH"/>
    <property type="match status" value="1"/>
</dbReference>
<evidence type="ECO:0000256" key="6">
    <source>
        <dbReference type="ARBA" id="ARBA00023225"/>
    </source>
</evidence>
<dbReference type="PANTHER" id="PTHR34982">
    <property type="entry name" value="YOP PROTEINS TRANSLOCATION PROTEIN L"/>
    <property type="match status" value="1"/>
</dbReference>
<name>A0A1I2KT62_9ACTN</name>
<organism evidence="9 10">
    <name type="scientific">Blastococcus tunisiensis</name>
    <dbReference type="NCBI Taxonomy" id="1798228"/>
    <lineage>
        <taxon>Bacteria</taxon>
        <taxon>Bacillati</taxon>
        <taxon>Actinomycetota</taxon>
        <taxon>Actinomycetes</taxon>
        <taxon>Geodermatophilales</taxon>
        <taxon>Geodermatophilaceae</taxon>
        <taxon>Blastococcus</taxon>
    </lineage>
</organism>
<keyword evidence="9" id="KW-0282">Flagellum</keyword>
<evidence type="ECO:0000256" key="4">
    <source>
        <dbReference type="ARBA" id="ARBA00022795"/>
    </source>
</evidence>
<dbReference type="Pfam" id="PF02108">
    <property type="entry name" value="FliH"/>
    <property type="match status" value="1"/>
</dbReference>
<evidence type="ECO:0000313" key="9">
    <source>
        <dbReference type="EMBL" id="SFF69538.1"/>
    </source>
</evidence>